<name>A0A4Y9KVT4_9BRAD</name>
<dbReference type="AlphaFoldDB" id="A0A4Y9KVT4"/>
<reference evidence="2 3" key="1">
    <citation type="submission" date="2019-03" db="EMBL/GenBank/DDBJ databases">
        <title>Bradyrhizobium strains diversity isolated from Chamaecrista fasciculata.</title>
        <authorList>
            <person name="Urquiaga M.C.O."/>
            <person name="Hungria M."/>
            <person name="Delamuta J.R.M."/>
        </authorList>
    </citation>
    <scope>NUCLEOTIDE SEQUENCE [LARGE SCALE GENOMIC DNA]</scope>
    <source>
        <strain evidence="2 3">CNPSo 3424</strain>
    </source>
</reference>
<accession>A0A4Y9KVT4</accession>
<dbReference type="Pfam" id="PF22262">
    <property type="entry name" value="DUF6950"/>
    <property type="match status" value="1"/>
</dbReference>
<evidence type="ECO:0000259" key="1">
    <source>
        <dbReference type="Pfam" id="PF22262"/>
    </source>
</evidence>
<evidence type="ECO:0000313" key="3">
    <source>
        <dbReference type="Proteomes" id="UP000298225"/>
    </source>
</evidence>
<organism evidence="2 3">
    <name type="scientific">Bradyrhizobium frederickii</name>
    <dbReference type="NCBI Taxonomy" id="2560054"/>
    <lineage>
        <taxon>Bacteria</taxon>
        <taxon>Pseudomonadati</taxon>
        <taxon>Pseudomonadota</taxon>
        <taxon>Alphaproteobacteria</taxon>
        <taxon>Hyphomicrobiales</taxon>
        <taxon>Nitrobacteraceae</taxon>
        <taxon>Bradyrhizobium</taxon>
    </lineage>
</organism>
<comment type="caution">
    <text evidence="2">The sequence shown here is derived from an EMBL/GenBank/DDBJ whole genome shotgun (WGS) entry which is preliminary data.</text>
</comment>
<dbReference type="RefSeq" id="WP_135171236.1">
    <property type="nucleotide sequence ID" value="NZ_SPQU01000020.1"/>
</dbReference>
<evidence type="ECO:0000313" key="2">
    <source>
        <dbReference type="EMBL" id="TFV34547.1"/>
    </source>
</evidence>
<dbReference type="OrthoDB" id="6586924at2"/>
<dbReference type="Proteomes" id="UP000298225">
    <property type="component" value="Unassembled WGS sequence"/>
</dbReference>
<gene>
    <name evidence="2" type="ORF">E4K66_30745</name>
</gene>
<keyword evidence="3" id="KW-1185">Reference proteome</keyword>
<sequence length="146" mass="15774">MAEISAALKQYLSSMSDRRWAPGAMDCGVFMADWVRMVCGRDPIADVRGTYDTERQFLRILRREGGFERSCAARLAAAGYVATETPAAGDLAIVLAPYAVRRAKLQRRPTGAICINERLRAVMTSDLGVVIAGNAALPLLGAFTHG</sequence>
<proteinExistence type="predicted"/>
<dbReference type="InterPro" id="IPR053802">
    <property type="entry name" value="DUF6950"/>
</dbReference>
<feature type="domain" description="DUF6950" evidence="1">
    <location>
        <begin position="5"/>
        <end position="126"/>
    </location>
</feature>
<protein>
    <recommendedName>
        <fullName evidence="1">DUF6950 domain-containing protein</fullName>
    </recommendedName>
</protein>
<dbReference type="EMBL" id="SPQU01000020">
    <property type="protein sequence ID" value="TFV34547.1"/>
    <property type="molecule type" value="Genomic_DNA"/>
</dbReference>